<sequence length="259" mass="29589">MNRLPESLGYGVLNNDDLETVREGLPTYLLVLDGAVINYPRNDGLLRTASNLNGAYASLFVQEKERRVRLIDKSLKYAQRQMCIHKKRACGLETLEFEKFQQIVQDMDRKKDLEALYTLGSAWAGYIQEHSDDWNAVADLAKVELIMKQVVAIDESYSRGQALLYLGIINSLIPPGLGGKPEVAREYFERGIELSYGRNLIIKVKYAEKYARLVFDQDLHDRLLREVIAADPEENGLTLQNHYAQQLARELLAESNDYF</sequence>
<keyword evidence="2" id="KW-1185">Reference proteome</keyword>
<proteinExistence type="predicted"/>
<protein>
    <submittedName>
        <fullName evidence="1">Uncharacterized protein</fullName>
    </submittedName>
</protein>
<dbReference type="Proteomes" id="UP000032266">
    <property type="component" value="Chromosome"/>
</dbReference>
<evidence type="ECO:0000313" key="2">
    <source>
        <dbReference type="Proteomes" id="UP000032266"/>
    </source>
</evidence>
<accession>A0A0C5VVU3</accession>
<name>A0A0C5VVU3_9GAMM</name>
<reference evidence="1 2" key="1">
    <citation type="submission" date="2014-01" db="EMBL/GenBank/DDBJ databases">
        <title>Full genme sequencing of cellulolytic bacterium Gynuella sunshinyii YC6258T gen. nov., sp. nov.</title>
        <authorList>
            <person name="Khan H."/>
            <person name="Chung E.J."/>
            <person name="Chung Y.R."/>
        </authorList>
    </citation>
    <scope>NUCLEOTIDE SEQUENCE [LARGE SCALE GENOMIC DNA]</scope>
    <source>
        <strain evidence="1 2">YC6258</strain>
    </source>
</reference>
<dbReference type="EMBL" id="CP007142">
    <property type="protein sequence ID" value="AJQ94584.1"/>
    <property type="molecule type" value="Genomic_DNA"/>
</dbReference>
<dbReference type="Gene3D" id="1.25.40.920">
    <property type="entry name" value="TRAP transporter T-component"/>
    <property type="match status" value="1"/>
</dbReference>
<dbReference type="AlphaFoldDB" id="A0A0C5VVU3"/>
<dbReference type="InterPro" id="IPR038537">
    <property type="entry name" value="TatT_sf"/>
</dbReference>
<dbReference type="Pfam" id="PF16811">
    <property type="entry name" value="TAtT"/>
    <property type="match status" value="1"/>
</dbReference>
<dbReference type="STRING" id="1445510.YC6258_02546"/>
<evidence type="ECO:0000313" key="1">
    <source>
        <dbReference type="EMBL" id="AJQ94584.1"/>
    </source>
</evidence>
<dbReference type="KEGG" id="gsn:YC6258_02546"/>
<organism evidence="1 2">
    <name type="scientific">Gynuella sunshinyii YC6258</name>
    <dbReference type="NCBI Taxonomy" id="1445510"/>
    <lineage>
        <taxon>Bacteria</taxon>
        <taxon>Pseudomonadati</taxon>
        <taxon>Pseudomonadota</taxon>
        <taxon>Gammaproteobacteria</taxon>
        <taxon>Oceanospirillales</taxon>
        <taxon>Saccharospirillaceae</taxon>
        <taxon>Gynuella</taxon>
    </lineage>
</organism>
<dbReference type="HOGENOM" id="CLU_074357_1_0_6"/>
<dbReference type="InterPro" id="IPR031823">
    <property type="entry name" value="TatT"/>
</dbReference>
<gene>
    <name evidence="1" type="ORF">YC6258_02546</name>
</gene>